<evidence type="ECO:0000313" key="2">
    <source>
        <dbReference type="Proteomes" id="UP000887578"/>
    </source>
</evidence>
<protein>
    <submittedName>
        <fullName evidence="3">Uncharacterized protein</fullName>
    </submittedName>
</protein>
<evidence type="ECO:0000313" key="3">
    <source>
        <dbReference type="WBParaSite" id="PDA_v2.g16489.t1"/>
    </source>
</evidence>
<evidence type="ECO:0000256" key="1">
    <source>
        <dbReference type="SAM" id="Phobius"/>
    </source>
</evidence>
<organism evidence="2 3">
    <name type="scientific">Panagrolaimus davidi</name>
    <dbReference type="NCBI Taxonomy" id="227884"/>
    <lineage>
        <taxon>Eukaryota</taxon>
        <taxon>Metazoa</taxon>
        <taxon>Ecdysozoa</taxon>
        <taxon>Nematoda</taxon>
        <taxon>Chromadorea</taxon>
        <taxon>Rhabditida</taxon>
        <taxon>Tylenchina</taxon>
        <taxon>Panagrolaimomorpha</taxon>
        <taxon>Panagrolaimoidea</taxon>
        <taxon>Panagrolaimidae</taxon>
        <taxon>Panagrolaimus</taxon>
    </lineage>
</organism>
<reference evidence="3" key="1">
    <citation type="submission" date="2022-11" db="UniProtKB">
        <authorList>
            <consortium name="WormBaseParasite"/>
        </authorList>
    </citation>
    <scope>IDENTIFICATION</scope>
</reference>
<keyword evidence="1" id="KW-0812">Transmembrane</keyword>
<feature type="transmembrane region" description="Helical" evidence="1">
    <location>
        <begin position="63"/>
        <end position="82"/>
    </location>
</feature>
<keyword evidence="1" id="KW-0472">Membrane</keyword>
<dbReference type="Proteomes" id="UP000887578">
    <property type="component" value="Unplaced"/>
</dbReference>
<accession>A0A914PE80</accession>
<dbReference type="AlphaFoldDB" id="A0A914PE80"/>
<keyword evidence="2" id="KW-1185">Reference proteome</keyword>
<sequence>MFQSPSTGSKTSSSDLKDQVLDSIEVSEKQAAECNKCKHYKALEDAIESIEVPLFPFYNELKWIFYGSLWIGIGFLFFTLTFRNQFCEALDRLEKELL</sequence>
<name>A0A914PE80_9BILA</name>
<proteinExistence type="predicted"/>
<dbReference type="WBParaSite" id="PDA_v2.g16489.t1">
    <property type="protein sequence ID" value="PDA_v2.g16489.t1"/>
    <property type="gene ID" value="PDA_v2.g16489"/>
</dbReference>
<keyword evidence="1" id="KW-1133">Transmembrane helix</keyword>